<dbReference type="SUPFAM" id="SSF46689">
    <property type="entry name" value="Homeodomain-like"/>
    <property type="match status" value="1"/>
</dbReference>
<name>A0ABT3CVX0_9BACT</name>
<dbReference type="InterPro" id="IPR001647">
    <property type="entry name" value="HTH_TetR"/>
</dbReference>
<dbReference type="PROSITE" id="PS50977">
    <property type="entry name" value="HTH_TETR_2"/>
    <property type="match status" value="1"/>
</dbReference>
<sequence>MGRDGKPTRDKILAVSKALIYENGFAGTSVDAILSKTGITKGAFFYHFKTKAELALVLIHDFAETDLKELDRVLNDTNQYLDQPKQRLIEFVQRFINMFSGLEEPPGCLYASVSNEQNQFNDEIKKVVSDTMLKWRIALEDMIDKVLENHDTAIAINKESLADQFNVIIEGAFIVSKALNDPTLIAKQLVHYRNYLELLFKT</sequence>
<dbReference type="Pfam" id="PF16925">
    <property type="entry name" value="TetR_C_13"/>
    <property type="match status" value="1"/>
</dbReference>
<evidence type="ECO:0000256" key="2">
    <source>
        <dbReference type="ARBA" id="ARBA00023125"/>
    </source>
</evidence>
<dbReference type="PRINTS" id="PR00455">
    <property type="entry name" value="HTHTETR"/>
</dbReference>
<protein>
    <submittedName>
        <fullName evidence="6">TetR/AcrR family transcriptional regulator</fullName>
    </submittedName>
</protein>
<dbReference type="InterPro" id="IPR023772">
    <property type="entry name" value="DNA-bd_HTH_TetR-type_CS"/>
</dbReference>
<dbReference type="InterPro" id="IPR036271">
    <property type="entry name" value="Tet_transcr_reg_TetR-rel_C_sf"/>
</dbReference>
<accession>A0ABT3CVX0</accession>
<organism evidence="6 7">
    <name type="scientific">Reichenbachiella ulvae</name>
    <dbReference type="NCBI Taxonomy" id="2980104"/>
    <lineage>
        <taxon>Bacteria</taxon>
        <taxon>Pseudomonadati</taxon>
        <taxon>Bacteroidota</taxon>
        <taxon>Cytophagia</taxon>
        <taxon>Cytophagales</taxon>
        <taxon>Reichenbachiellaceae</taxon>
        <taxon>Reichenbachiella</taxon>
    </lineage>
</organism>
<evidence type="ECO:0000256" key="1">
    <source>
        <dbReference type="ARBA" id="ARBA00023015"/>
    </source>
</evidence>
<dbReference type="PROSITE" id="PS01081">
    <property type="entry name" value="HTH_TETR_1"/>
    <property type="match status" value="1"/>
</dbReference>
<keyword evidence="3" id="KW-0804">Transcription</keyword>
<dbReference type="PANTHER" id="PTHR47506">
    <property type="entry name" value="TRANSCRIPTIONAL REGULATORY PROTEIN"/>
    <property type="match status" value="1"/>
</dbReference>
<evidence type="ECO:0000256" key="4">
    <source>
        <dbReference type="PROSITE-ProRule" id="PRU00335"/>
    </source>
</evidence>
<keyword evidence="7" id="KW-1185">Reference proteome</keyword>
<evidence type="ECO:0000313" key="6">
    <source>
        <dbReference type="EMBL" id="MCV9387388.1"/>
    </source>
</evidence>
<dbReference type="Pfam" id="PF00440">
    <property type="entry name" value="TetR_N"/>
    <property type="match status" value="1"/>
</dbReference>
<dbReference type="EMBL" id="JAOYOD010000001">
    <property type="protein sequence ID" value="MCV9387388.1"/>
    <property type="molecule type" value="Genomic_DNA"/>
</dbReference>
<dbReference type="SUPFAM" id="SSF48498">
    <property type="entry name" value="Tetracyclin repressor-like, C-terminal domain"/>
    <property type="match status" value="1"/>
</dbReference>
<feature type="domain" description="HTH tetR-type" evidence="5">
    <location>
        <begin position="6"/>
        <end position="66"/>
    </location>
</feature>
<evidence type="ECO:0000259" key="5">
    <source>
        <dbReference type="PROSITE" id="PS50977"/>
    </source>
</evidence>
<keyword evidence="1" id="KW-0805">Transcription regulation</keyword>
<dbReference type="Gene3D" id="1.10.357.10">
    <property type="entry name" value="Tetracycline Repressor, domain 2"/>
    <property type="match status" value="1"/>
</dbReference>
<reference evidence="6 7" key="1">
    <citation type="submission" date="2022-10" db="EMBL/GenBank/DDBJ databases">
        <title>Comparative genomics and taxonomic characterization of three novel marine species of genus Reichenbachiella exhibiting antioxidant and polysaccharide degradation activities.</title>
        <authorList>
            <person name="Muhammad N."/>
            <person name="Lee Y.-J."/>
            <person name="Ko J."/>
            <person name="Kim S.-G."/>
        </authorList>
    </citation>
    <scope>NUCLEOTIDE SEQUENCE [LARGE SCALE GENOMIC DNA]</scope>
    <source>
        <strain evidence="6 7">ABR2-5</strain>
    </source>
</reference>
<proteinExistence type="predicted"/>
<dbReference type="InterPro" id="IPR011075">
    <property type="entry name" value="TetR_C"/>
</dbReference>
<dbReference type="Proteomes" id="UP001300692">
    <property type="component" value="Unassembled WGS sequence"/>
</dbReference>
<dbReference type="InterPro" id="IPR009057">
    <property type="entry name" value="Homeodomain-like_sf"/>
</dbReference>
<comment type="caution">
    <text evidence="6">The sequence shown here is derived from an EMBL/GenBank/DDBJ whole genome shotgun (WGS) entry which is preliminary data.</text>
</comment>
<gene>
    <name evidence="6" type="ORF">N7U62_11980</name>
</gene>
<evidence type="ECO:0000256" key="3">
    <source>
        <dbReference type="ARBA" id="ARBA00023163"/>
    </source>
</evidence>
<dbReference type="PANTHER" id="PTHR47506:SF6">
    <property type="entry name" value="HTH-TYPE TRANSCRIPTIONAL REPRESSOR NEMR"/>
    <property type="match status" value="1"/>
</dbReference>
<feature type="DNA-binding region" description="H-T-H motif" evidence="4">
    <location>
        <begin position="29"/>
        <end position="48"/>
    </location>
</feature>
<evidence type="ECO:0000313" key="7">
    <source>
        <dbReference type="Proteomes" id="UP001300692"/>
    </source>
</evidence>
<keyword evidence="2 4" id="KW-0238">DNA-binding</keyword>
<dbReference type="RefSeq" id="WP_264138213.1">
    <property type="nucleotide sequence ID" value="NZ_JAOYOD010000001.1"/>
</dbReference>